<dbReference type="GO" id="GO:0005697">
    <property type="term" value="C:telomerase holoenzyme complex"/>
    <property type="evidence" value="ECO:0007669"/>
    <property type="project" value="InterPro"/>
</dbReference>
<feature type="region of interest" description="Disordered" evidence="6">
    <location>
        <begin position="1181"/>
        <end position="1209"/>
    </location>
</feature>
<reference evidence="8 9" key="1">
    <citation type="submission" date="2016-04" db="EMBL/GenBank/DDBJ databases">
        <title>A degradative enzymes factory behind the ericoid mycorrhizal symbiosis.</title>
        <authorList>
            <consortium name="DOE Joint Genome Institute"/>
            <person name="Martino E."/>
            <person name="Morin E."/>
            <person name="Grelet G."/>
            <person name="Kuo A."/>
            <person name="Kohler A."/>
            <person name="Daghino S."/>
            <person name="Barry K."/>
            <person name="Choi C."/>
            <person name="Cichocki N."/>
            <person name="Clum A."/>
            <person name="Copeland A."/>
            <person name="Hainaut M."/>
            <person name="Haridas S."/>
            <person name="Labutti K."/>
            <person name="Lindquist E."/>
            <person name="Lipzen A."/>
            <person name="Khouja H.-R."/>
            <person name="Murat C."/>
            <person name="Ohm R."/>
            <person name="Olson A."/>
            <person name="Spatafora J."/>
            <person name="Veneault-Fourrey C."/>
            <person name="Henrissat B."/>
            <person name="Grigoriev I."/>
            <person name="Martin F."/>
            <person name="Perotto S."/>
        </authorList>
    </citation>
    <scope>NUCLEOTIDE SEQUENCE [LARGE SCALE GENOMIC DNA]</scope>
    <source>
        <strain evidence="8 9">F</strain>
    </source>
</reference>
<feature type="compositionally biased region" description="Polar residues" evidence="6">
    <location>
        <begin position="627"/>
        <end position="636"/>
    </location>
</feature>
<keyword evidence="5" id="KW-0539">Nucleus</keyword>
<feature type="compositionally biased region" description="Basic and acidic residues" evidence="6">
    <location>
        <begin position="534"/>
        <end position="544"/>
    </location>
</feature>
<name>A0A2J6R5B8_HYAVF</name>
<feature type="region of interest" description="Disordered" evidence="6">
    <location>
        <begin position="577"/>
        <end position="653"/>
    </location>
</feature>
<feature type="region of interest" description="Disordered" evidence="6">
    <location>
        <begin position="670"/>
        <end position="691"/>
    </location>
</feature>
<gene>
    <name evidence="8" type="ORF">L207DRAFT_534975</name>
</gene>
<evidence type="ECO:0000256" key="4">
    <source>
        <dbReference type="ARBA" id="ARBA00022895"/>
    </source>
</evidence>
<dbReference type="GO" id="GO:0000781">
    <property type="term" value="C:chromosome, telomeric region"/>
    <property type="evidence" value="ECO:0007669"/>
    <property type="project" value="UniProtKB-SubCell"/>
</dbReference>
<feature type="compositionally biased region" description="Acidic residues" evidence="6">
    <location>
        <begin position="545"/>
        <end position="554"/>
    </location>
</feature>
<dbReference type="GO" id="GO:0007004">
    <property type="term" value="P:telomere maintenance via telomerase"/>
    <property type="evidence" value="ECO:0007669"/>
    <property type="project" value="InterPro"/>
</dbReference>
<comment type="subcellular location">
    <subcellularLocation>
        <location evidence="2">Chromosome</location>
        <location evidence="2">Telomere</location>
    </subcellularLocation>
    <subcellularLocation>
        <location evidence="1">Nucleus</location>
    </subcellularLocation>
</comment>
<feature type="domain" description="Shelterin complex subunit TPP1/Est3" evidence="7">
    <location>
        <begin position="5"/>
        <end position="116"/>
    </location>
</feature>
<organism evidence="8 9">
    <name type="scientific">Hyaloscypha variabilis (strain UAMH 11265 / GT02V1 / F)</name>
    <name type="common">Meliniomyces variabilis</name>
    <dbReference type="NCBI Taxonomy" id="1149755"/>
    <lineage>
        <taxon>Eukaryota</taxon>
        <taxon>Fungi</taxon>
        <taxon>Dikarya</taxon>
        <taxon>Ascomycota</taxon>
        <taxon>Pezizomycotina</taxon>
        <taxon>Leotiomycetes</taxon>
        <taxon>Helotiales</taxon>
        <taxon>Hyaloscyphaceae</taxon>
        <taxon>Hyaloscypha</taxon>
        <taxon>Hyaloscypha variabilis</taxon>
    </lineage>
</organism>
<evidence type="ECO:0000256" key="3">
    <source>
        <dbReference type="ARBA" id="ARBA00022454"/>
    </source>
</evidence>
<evidence type="ECO:0000259" key="7">
    <source>
        <dbReference type="Pfam" id="PF10341"/>
    </source>
</evidence>
<sequence length="1453" mass="160435">MSASMRDWIRPLVESELNSALTGFGRIYVPGQSVQEGSRACGPDTVTVHVKKGREVQIIEFNGRNGNPCEATVSDGTSHIRATFDQVATDLFAEMNGRDFLEIRGGVIALLDYNIVSKFKFRGSEGSNPFGRPSDILENGRIREVLGRLHALLDGDDCENEIRSQPPSPIRPREVQILADANSLSSSSSASQEAFATQIPGRVPKKPSSQAEIEVPKVGMFTHLMGLLSKKPLPEQSGSSTPNSASFIPSNTSAKAIPRKAVLTPASSDQILEMTSKLEAKANERSSQSSLSQERRAVGSKSPSVSVKISIPKDLPEPLFDDSEKENSQESLKTRIPILDGFKIETMAQTTVVEENIQTSVIDHFQNNDPFLGLKRVPRRFVRIQQSQERLLEEKDSWYKPPVDHRSSYANLPAKVRDDLVAFSGRPPTMNEPNEGGQASQVDSADSDDGEEAQYKSPACESDHLNESEEAEEEESPQSMDDEEVQVEPPRIRLEVPPPTGGSLYRSQEGQSVPTHSNIRQTTITSPSKPSNLGEERDEIHQPESDDVTSDEDIVSWPSSPEFGSMAIKRNIEVHDLPSSLANDHEDHSKLSGSNQRHSPNTTPDMRPNSRFAESRAPSPSRHRNDAQQQHPQTTRRLWPRVAVPSSSPVEEQELEYAIPYAIGDLVEESDTDAEPSETFQRRPLPPSQNEELVQVEQTPFPQLRYSGGRSIQIEHADNSLNGSKQIEDLISSDPRIPATCEAAALEQTTPGSSEATGLRKELDMRMLTVEYRNDGNQRTSHLRATINIKEEDENDNLAQHPLSAEHETSHLGCAVLPTSQDAISLDIVGHLQESRQEEHTAMVTPSRNQGSAHMTVQQSSPLLAPLTSNSGLDGGSPVMMGSGKRDNEHLGALPRNPVKRRRYATDDVARTIIEEDSPAGDSRDIVRIYRHKNLPLAREISPTIQSSSYPEAPNGKEVIPSTIPTTAKSSTPLPDPATRSADRDDVQHIPATFKEPSSTPQPTSSQNLSKLAQSKDSDHCQYPDPASPINEMDAGCASDAKVSDAILRGSFLPMDGNTAHSEVDFYEQFIHIYPGYLGSKNAFARALVNIEWIRENDLFLPWARYDDFIQILASDWLNYLDKNRGLGGKLMSGLKYYEMNFPDQPSFKSKFITGENLQDALASLDAEQVAEYRAKFREPPHKEVPVQTVKSASPHTMATTQSTSMDLDTEEQTLIRSSREASLELGSTNDSVFDSGPRLHERSISPELGSANNSSGSFNHRPKRPFFETHSQLPIAQRQAVTPEFRRSSMLEVNTSEPKSNSRILPWMTVHSSPSLHLSPRSEAKFLTRTASIRKDNGQPPSTGQRYGSSPSSQPRKGARKQSSTPPSRDLAAVSGRHSLPTSSVSSLFRPIIAKHATSAERITPKRLMQEFIARKNKNGSTPKTTPRKRFCTKPARSSPKQLEPETQGWDL</sequence>
<feature type="compositionally biased region" description="Polar residues" evidence="6">
    <location>
        <begin position="1189"/>
        <end position="1209"/>
    </location>
</feature>
<feature type="region of interest" description="Disordered" evidence="6">
    <location>
        <begin position="423"/>
        <end position="563"/>
    </location>
</feature>
<feature type="region of interest" description="Disordered" evidence="6">
    <location>
        <begin position="1275"/>
        <end position="1307"/>
    </location>
</feature>
<feature type="compositionally biased region" description="Polar residues" evidence="6">
    <location>
        <begin position="505"/>
        <end position="531"/>
    </location>
</feature>
<dbReference type="Proteomes" id="UP000235786">
    <property type="component" value="Unassembled WGS sequence"/>
</dbReference>
<feature type="region of interest" description="Disordered" evidence="6">
    <location>
        <begin position="946"/>
        <end position="1032"/>
    </location>
</feature>
<dbReference type="GO" id="GO:0042162">
    <property type="term" value="F:telomeric DNA binding"/>
    <property type="evidence" value="ECO:0007669"/>
    <property type="project" value="InterPro"/>
</dbReference>
<feature type="region of interest" description="Disordered" evidence="6">
    <location>
        <begin position="1333"/>
        <end position="1384"/>
    </location>
</feature>
<keyword evidence="4" id="KW-0779">Telomere</keyword>
<evidence type="ECO:0000313" key="9">
    <source>
        <dbReference type="Proteomes" id="UP000235786"/>
    </source>
</evidence>
<evidence type="ECO:0000256" key="5">
    <source>
        <dbReference type="ARBA" id="ARBA00023242"/>
    </source>
</evidence>
<accession>A0A2J6R5B8</accession>
<feature type="region of interest" description="Disordered" evidence="6">
    <location>
        <begin position="230"/>
        <end position="252"/>
    </location>
</feature>
<proteinExistence type="predicted"/>
<dbReference type="OrthoDB" id="3538943at2759"/>
<feature type="region of interest" description="Disordered" evidence="6">
    <location>
        <begin position="1414"/>
        <end position="1453"/>
    </location>
</feature>
<feature type="compositionally biased region" description="Polar residues" evidence="6">
    <location>
        <begin position="1340"/>
        <end position="1368"/>
    </location>
</feature>
<feature type="compositionally biased region" description="Polar residues" evidence="6">
    <location>
        <begin position="591"/>
        <end position="604"/>
    </location>
</feature>
<evidence type="ECO:0000256" key="2">
    <source>
        <dbReference type="ARBA" id="ARBA00004574"/>
    </source>
</evidence>
<feature type="compositionally biased region" description="Low complexity" evidence="6">
    <location>
        <begin position="997"/>
        <end position="1007"/>
    </location>
</feature>
<dbReference type="STRING" id="1149755.A0A2J6R5B8"/>
<keyword evidence="9" id="KW-1185">Reference proteome</keyword>
<protein>
    <recommendedName>
        <fullName evidence="7">Shelterin complex subunit TPP1/Est3 domain-containing protein</fullName>
    </recommendedName>
</protein>
<evidence type="ECO:0000256" key="1">
    <source>
        <dbReference type="ARBA" id="ARBA00004123"/>
    </source>
</evidence>
<feature type="compositionally biased region" description="Polar residues" evidence="6">
    <location>
        <begin position="236"/>
        <end position="252"/>
    </location>
</feature>
<feature type="compositionally biased region" description="Low complexity" evidence="6">
    <location>
        <begin position="182"/>
        <end position="196"/>
    </location>
</feature>
<feature type="compositionally biased region" description="Acidic residues" evidence="6">
    <location>
        <begin position="468"/>
        <end position="486"/>
    </location>
</feature>
<feature type="region of interest" description="Disordered" evidence="6">
    <location>
        <begin position="280"/>
        <end position="308"/>
    </location>
</feature>
<dbReference type="Pfam" id="PF10341">
    <property type="entry name" value="TPP1"/>
    <property type="match status" value="1"/>
</dbReference>
<evidence type="ECO:0000313" key="8">
    <source>
        <dbReference type="EMBL" id="PMD33710.1"/>
    </source>
</evidence>
<dbReference type="InterPro" id="IPR019437">
    <property type="entry name" value="TPP1/Est3"/>
</dbReference>
<feature type="region of interest" description="Disordered" evidence="6">
    <location>
        <begin position="182"/>
        <end position="210"/>
    </location>
</feature>
<feature type="compositionally biased region" description="Polar residues" evidence="6">
    <location>
        <begin position="963"/>
        <end position="973"/>
    </location>
</feature>
<evidence type="ECO:0000256" key="6">
    <source>
        <dbReference type="SAM" id="MobiDB-lite"/>
    </source>
</evidence>
<keyword evidence="3" id="KW-0158">Chromosome</keyword>
<dbReference type="EMBL" id="KZ613955">
    <property type="protein sequence ID" value="PMD33710.1"/>
    <property type="molecule type" value="Genomic_DNA"/>
</dbReference>
<feature type="region of interest" description="Disordered" evidence="6">
    <location>
        <begin position="1243"/>
        <end position="1263"/>
    </location>
</feature>
<feature type="compositionally biased region" description="Polar residues" evidence="6">
    <location>
        <begin position="1292"/>
        <end position="1304"/>
    </location>
</feature>